<protein>
    <submittedName>
        <fullName evidence="2">Alpha/beta hydrolase</fullName>
    </submittedName>
</protein>
<dbReference type="Proteomes" id="UP000831787">
    <property type="component" value="Chromosome"/>
</dbReference>
<dbReference type="InterPro" id="IPR002925">
    <property type="entry name" value="Dienelactn_hydro"/>
</dbReference>
<dbReference type="EMBL" id="CP095073">
    <property type="protein sequence ID" value="UOQ46463.1"/>
    <property type="molecule type" value="Genomic_DNA"/>
</dbReference>
<name>A0ABY4EPT4_9BACI</name>
<dbReference type="RefSeq" id="WP_244713762.1">
    <property type="nucleotide sequence ID" value="NZ_CP095073.1"/>
</dbReference>
<organism evidence="2 3">
    <name type="scientific">Halobacillus salinarum</name>
    <dbReference type="NCBI Taxonomy" id="2932257"/>
    <lineage>
        <taxon>Bacteria</taxon>
        <taxon>Bacillati</taxon>
        <taxon>Bacillota</taxon>
        <taxon>Bacilli</taxon>
        <taxon>Bacillales</taxon>
        <taxon>Bacillaceae</taxon>
        <taxon>Halobacillus</taxon>
    </lineage>
</organism>
<evidence type="ECO:0000259" key="1">
    <source>
        <dbReference type="Pfam" id="PF01738"/>
    </source>
</evidence>
<accession>A0ABY4EPT4</accession>
<dbReference type="Pfam" id="PF01738">
    <property type="entry name" value="DLH"/>
    <property type="match status" value="1"/>
</dbReference>
<dbReference type="InterPro" id="IPR029058">
    <property type="entry name" value="AB_hydrolase_fold"/>
</dbReference>
<feature type="domain" description="Dienelactone hydrolase" evidence="1">
    <location>
        <begin position="76"/>
        <end position="184"/>
    </location>
</feature>
<keyword evidence="2" id="KW-0378">Hydrolase</keyword>
<evidence type="ECO:0000313" key="2">
    <source>
        <dbReference type="EMBL" id="UOQ46463.1"/>
    </source>
</evidence>
<dbReference type="Gene3D" id="3.40.50.1820">
    <property type="entry name" value="alpha/beta hydrolase"/>
    <property type="match status" value="1"/>
</dbReference>
<evidence type="ECO:0000313" key="3">
    <source>
        <dbReference type="Proteomes" id="UP000831787"/>
    </source>
</evidence>
<proteinExistence type="predicted"/>
<keyword evidence="3" id="KW-1185">Reference proteome</keyword>
<dbReference type="SUPFAM" id="SSF53474">
    <property type="entry name" value="alpha/beta-Hydrolases"/>
    <property type="match status" value="1"/>
</dbReference>
<reference evidence="2 3" key="1">
    <citation type="submission" date="2022-04" db="EMBL/GenBank/DDBJ databases">
        <title>Halobacillus sp. isolated from saltern.</title>
        <authorList>
            <person name="Won M."/>
            <person name="Lee C.-M."/>
            <person name="Woen H.-Y."/>
            <person name="Kwon S.-W."/>
        </authorList>
    </citation>
    <scope>NUCLEOTIDE SEQUENCE [LARGE SCALE GENOMIC DNA]</scope>
    <source>
        <strain evidence="2 3">SSBR10-3</strain>
    </source>
</reference>
<gene>
    <name evidence="2" type="ORF">MUN89_12500</name>
</gene>
<dbReference type="GO" id="GO:0016787">
    <property type="term" value="F:hydrolase activity"/>
    <property type="evidence" value="ECO:0007669"/>
    <property type="project" value="UniProtKB-KW"/>
</dbReference>
<sequence>MRHIFREGSQKNNSPVLLLLHGTGGTERDLLPVAEIIDSSAAVLSVRGNILENGMPRFFKRIREGVFDEVDLVKQTGELQDFLDEAAQEYQFDRSNVTAVGYSNGANIAGSLLFRYENSLNKAVLFHPMVPQRGVNAVRQNGRQVFIGAGKNDPICPPRETEDLHQLLQKAGAEVTVYWEDHGHQLTESEIYAARNWYQSES</sequence>